<reference evidence="8" key="1">
    <citation type="submission" date="2024-04" db="EMBL/GenBank/DDBJ databases">
        <title>Salinicola lusitanus LLJ914,a marine bacterium isolated from the Okinawa Trough.</title>
        <authorList>
            <person name="Li J."/>
        </authorList>
    </citation>
    <scope>NUCLEOTIDE SEQUENCE [LARGE SCALE GENOMIC DNA]</scope>
</reference>
<keyword evidence="5" id="KW-1133">Transmembrane helix</keyword>
<name>A0AAW0PWC7_9GOBI</name>
<dbReference type="GO" id="GO:0030246">
    <property type="term" value="F:carbohydrate binding"/>
    <property type="evidence" value="ECO:0007669"/>
    <property type="project" value="UniProtKB-KW"/>
</dbReference>
<evidence type="ECO:0000313" key="8">
    <source>
        <dbReference type="Proteomes" id="UP001460270"/>
    </source>
</evidence>
<keyword evidence="3" id="KW-0175">Coiled coil</keyword>
<sequence length="478" mass="54485">MLQSSFQTFLTGNMSVEYKDSSVSNLDIDDSKIAYKRLLIDPDKLRFSVYTLKQNPFRLATVCLGVLCVLLLAALIGESVSYRKSQEENSNTLQNANAEKDRLQKSVLGLQSEKGKLEEKQRQAERNLEQSTKRRELIQNNYHQLMQDMDKVKDSENKLKASNVALTNDLKRANATVVKLQSDNTALSTAKDLLQVEFNQAVKLKTTLEANYKTVTTERNNLQNSFNNVTRYKDQLQLSYNNLMTNVETLEKKLHVAASDKDKAEISHMDATSAKNALQDMYDILVKATEQLNSSYNNLLTEKQELEKSCGSARAERSTLLEKNANLTAERDQLQLEVTKLNATIAAKRCPTGWRSYMYSCYYTSETKRNWKNSRDYCKSKGADLAIVTTREEMTFINGLYSSDKEVWIGLTDDGVEGHWTWVDGTPLNASATFWGNGQPNSYDGRNQDCVEFWHRATGHGEWNDESCKIEQYWICEL</sequence>
<dbReference type="SUPFAM" id="SSF56436">
    <property type="entry name" value="C-type lectin-like"/>
    <property type="match status" value="1"/>
</dbReference>
<dbReference type="PROSITE" id="PS00615">
    <property type="entry name" value="C_TYPE_LECTIN_1"/>
    <property type="match status" value="1"/>
</dbReference>
<organism evidence="7 8">
    <name type="scientific">Mugilogobius chulae</name>
    <name type="common">yellowstripe goby</name>
    <dbReference type="NCBI Taxonomy" id="88201"/>
    <lineage>
        <taxon>Eukaryota</taxon>
        <taxon>Metazoa</taxon>
        <taxon>Chordata</taxon>
        <taxon>Craniata</taxon>
        <taxon>Vertebrata</taxon>
        <taxon>Euteleostomi</taxon>
        <taxon>Actinopterygii</taxon>
        <taxon>Neopterygii</taxon>
        <taxon>Teleostei</taxon>
        <taxon>Neoteleostei</taxon>
        <taxon>Acanthomorphata</taxon>
        <taxon>Gobiaria</taxon>
        <taxon>Gobiiformes</taxon>
        <taxon>Gobioidei</taxon>
        <taxon>Gobiidae</taxon>
        <taxon>Gobionellinae</taxon>
        <taxon>Mugilogobius</taxon>
    </lineage>
</organism>
<dbReference type="InterPro" id="IPR016186">
    <property type="entry name" value="C-type_lectin-like/link_sf"/>
</dbReference>
<feature type="transmembrane region" description="Helical" evidence="5">
    <location>
        <begin position="57"/>
        <end position="76"/>
    </location>
</feature>
<feature type="coiled-coil region" evidence="3">
    <location>
        <begin position="289"/>
        <end position="344"/>
    </location>
</feature>
<dbReference type="Proteomes" id="UP001460270">
    <property type="component" value="Unassembled WGS sequence"/>
</dbReference>
<dbReference type="InterPro" id="IPR033989">
    <property type="entry name" value="CD209-like_CTLD"/>
</dbReference>
<dbReference type="InterPro" id="IPR050111">
    <property type="entry name" value="C-type_lectin/snaclec_domain"/>
</dbReference>
<keyword evidence="8" id="KW-1185">Reference proteome</keyword>
<dbReference type="AlphaFoldDB" id="A0AAW0PWC7"/>
<evidence type="ECO:0000256" key="2">
    <source>
        <dbReference type="ARBA" id="ARBA00023157"/>
    </source>
</evidence>
<dbReference type="CDD" id="cd03590">
    <property type="entry name" value="CLECT_DC-SIGN_like"/>
    <property type="match status" value="1"/>
</dbReference>
<accession>A0AAW0PWC7</accession>
<dbReference type="PROSITE" id="PS50041">
    <property type="entry name" value="C_TYPE_LECTIN_2"/>
    <property type="match status" value="1"/>
</dbReference>
<dbReference type="Pfam" id="PF00059">
    <property type="entry name" value="Lectin_C"/>
    <property type="match status" value="1"/>
</dbReference>
<evidence type="ECO:0000256" key="1">
    <source>
        <dbReference type="ARBA" id="ARBA00022734"/>
    </source>
</evidence>
<protein>
    <recommendedName>
        <fullName evidence="6">C-type lectin domain-containing protein</fullName>
    </recommendedName>
</protein>
<dbReference type="Gene3D" id="3.10.100.10">
    <property type="entry name" value="Mannose-Binding Protein A, subunit A"/>
    <property type="match status" value="1"/>
</dbReference>
<evidence type="ECO:0000256" key="5">
    <source>
        <dbReference type="SAM" id="Phobius"/>
    </source>
</evidence>
<dbReference type="EMBL" id="JBBPFD010000004">
    <property type="protein sequence ID" value="KAK7929118.1"/>
    <property type="molecule type" value="Genomic_DNA"/>
</dbReference>
<feature type="region of interest" description="Disordered" evidence="4">
    <location>
        <begin position="114"/>
        <end position="135"/>
    </location>
</feature>
<evidence type="ECO:0000313" key="7">
    <source>
        <dbReference type="EMBL" id="KAK7929118.1"/>
    </source>
</evidence>
<dbReference type="InterPro" id="IPR001304">
    <property type="entry name" value="C-type_lectin-like"/>
</dbReference>
<dbReference type="SMART" id="SM00034">
    <property type="entry name" value="CLECT"/>
    <property type="match status" value="1"/>
</dbReference>
<gene>
    <name evidence="7" type="ORF">WMY93_005513</name>
</gene>
<feature type="domain" description="C-type lectin" evidence="6">
    <location>
        <begin position="357"/>
        <end position="477"/>
    </location>
</feature>
<dbReference type="PANTHER" id="PTHR22803">
    <property type="entry name" value="MANNOSE, PHOSPHOLIPASE, LECTIN RECEPTOR RELATED"/>
    <property type="match status" value="1"/>
</dbReference>
<comment type="caution">
    <text evidence="7">The sequence shown here is derived from an EMBL/GenBank/DDBJ whole genome shotgun (WGS) entry which is preliminary data.</text>
</comment>
<dbReference type="InterPro" id="IPR016187">
    <property type="entry name" value="CTDL_fold"/>
</dbReference>
<keyword evidence="5" id="KW-0472">Membrane</keyword>
<proteinExistence type="predicted"/>
<evidence type="ECO:0000259" key="6">
    <source>
        <dbReference type="PROSITE" id="PS50041"/>
    </source>
</evidence>
<keyword evidence="1" id="KW-0430">Lectin</keyword>
<evidence type="ECO:0000256" key="4">
    <source>
        <dbReference type="SAM" id="MobiDB-lite"/>
    </source>
</evidence>
<keyword evidence="2" id="KW-1015">Disulfide bond</keyword>
<dbReference type="Gene3D" id="1.20.5.400">
    <property type="match status" value="2"/>
</dbReference>
<keyword evidence="5" id="KW-0812">Transmembrane</keyword>
<dbReference type="InterPro" id="IPR018378">
    <property type="entry name" value="C-type_lectin_CS"/>
</dbReference>
<evidence type="ECO:0000256" key="3">
    <source>
        <dbReference type="SAM" id="Coils"/>
    </source>
</evidence>